<comment type="subunit">
    <text evidence="12">Homodimer or homotetramer.</text>
</comment>
<dbReference type="PANTHER" id="PTHR30555:SF6">
    <property type="entry name" value="CATALASE-PEROXIDASE"/>
    <property type="match status" value="1"/>
</dbReference>
<evidence type="ECO:0000259" key="15">
    <source>
        <dbReference type="PROSITE" id="PS50873"/>
    </source>
</evidence>
<dbReference type="InterPro" id="IPR019794">
    <property type="entry name" value="Peroxidases_AS"/>
</dbReference>
<name>Q9S5T8_GEOSE</name>
<evidence type="ECO:0000256" key="10">
    <source>
        <dbReference type="ARBA" id="ARBA00067012"/>
    </source>
</evidence>
<feature type="compositionally biased region" description="Polar residues" evidence="14">
    <location>
        <begin position="1"/>
        <end position="10"/>
    </location>
</feature>
<evidence type="ECO:0000256" key="9">
    <source>
        <dbReference type="ARBA" id="ARBA00060838"/>
    </source>
</evidence>
<keyword evidence="6 12" id="KW-0376">Hydrogen peroxide</keyword>
<keyword evidence="2 12" id="KW-0349">Heme</keyword>
<dbReference type="InterPro" id="IPR019793">
    <property type="entry name" value="Peroxidases_heam-ligand_BS"/>
</dbReference>
<dbReference type="InterPro" id="IPR010255">
    <property type="entry name" value="Haem_peroxidase_sf"/>
</dbReference>
<dbReference type="InterPro" id="IPR002016">
    <property type="entry name" value="Haem_peroxidase"/>
</dbReference>
<evidence type="ECO:0000256" key="12">
    <source>
        <dbReference type="HAMAP-Rule" id="MF_01961"/>
    </source>
</evidence>
<comment type="catalytic activity">
    <reaction evidence="8 12 13">
        <text>H2O2 + AH2 = A + 2 H2O</text>
        <dbReference type="Rhea" id="RHEA:30275"/>
        <dbReference type="ChEBI" id="CHEBI:13193"/>
        <dbReference type="ChEBI" id="CHEBI:15377"/>
        <dbReference type="ChEBI" id="CHEBI:16240"/>
        <dbReference type="ChEBI" id="CHEBI:17499"/>
        <dbReference type="EC" id="1.11.1.21"/>
    </reaction>
</comment>
<feature type="cross-link" description="Tryptophyl-tyrosyl-methioninium (Tyr-Met) (with Trp-100)" evidence="12">
    <location>
        <begin position="223"/>
        <end position="249"/>
    </location>
</feature>
<dbReference type="PROSITE" id="PS00435">
    <property type="entry name" value="PEROXIDASE_1"/>
    <property type="match status" value="1"/>
</dbReference>
<dbReference type="PRINTS" id="PR00458">
    <property type="entry name" value="PEROXIDASE"/>
</dbReference>
<evidence type="ECO:0000256" key="1">
    <source>
        <dbReference type="ARBA" id="ARBA00022559"/>
    </source>
</evidence>
<evidence type="ECO:0000313" key="16">
    <source>
        <dbReference type="EMBL" id="BAA37060.1"/>
    </source>
</evidence>
<dbReference type="NCBIfam" id="NF011635">
    <property type="entry name" value="PRK15061.1"/>
    <property type="match status" value="1"/>
</dbReference>
<dbReference type="PROSITE" id="PS50873">
    <property type="entry name" value="PEROXIDASE_4"/>
    <property type="match status" value="1"/>
</dbReference>
<comment type="cofactor">
    <cofactor evidence="12">
        <name>heme b</name>
        <dbReference type="ChEBI" id="CHEBI:60344"/>
    </cofactor>
    <text evidence="12">Binds 1 heme b (iron(II)-protoporphyrin IX) group per dimer.</text>
</comment>
<sequence length="751" mass="84679">MENQNRQNAAQCPFHGSVTNQSSNRTTNKDWWPNQLNLSILHQHDRKTNPHDEEFNYAEEFQKLDYWALKEDLRKLMTESQDWWPADYGHYGPLFIRMAWHSAGTYRTGDGRGGASTGTQRFAPLNSWPNNANLDKARRLLWPIKKKYGNKISWADLFILAGNVAIESMGGKTIGFGGGRVDVWHPEEDVYWGSEKEWLASERYSGDRELENPLAAVQMGLTYVNPEGPDGKPDPKAAARDIRETFRRMGMNDEETVALIAGGHTFGKAHGAGPATHVGPEPEAAPIEAQGLGWISSYGKGKGSDTITSGIEGAWTPTPTQWDTSYFDMLFGYDWWLTKSPAGAWQWMAVDPDEKDLAPDAEDPSKKVPTMMMTTDLALRFDPEYEKIARRFHQNPEEFAEAFARAWFKLTHRDMGPKTRYLGPEVPKEDFIWQDPIPEVDYELTEAEIEEIKAKILNSGLTVSELVKTAWASASTFRNSDKRGGANGARIRLAPQKDWEVNEPERLAKVLSVYEDIQRELPKKVSIADLIVLGGSAAVEKAARDAGFDVKVPFFPGRGDATQEQTDVESFAVLEPFADGFRNYQKQEYSVPPEELLVDKAQLLGLTAPEMTVLVGGLRVLGANYRDLPHGVFTDRIGVLTNDFFVNLLDMNYEWVPTDSGIYEIRDRKTGEVRWTATRVDLIFGSNSILRSYAEFYAQDDNQEKFVRDFINAWVKVMNADRFDLVKKARESVTALQYHSGSRSVITSGLQ</sequence>
<feature type="region of interest" description="Disordered" evidence="14">
    <location>
        <begin position="1"/>
        <end position="30"/>
    </location>
</feature>
<comment type="catalytic activity">
    <reaction evidence="7 12 13">
        <text>2 H2O2 = O2 + 2 H2O</text>
        <dbReference type="Rhea" id="RHEA:20309"/>
        <dbReference type="ChEBI" id="CHEBI:15377"/>
        <dbReference type="ChEBI" id="CHEBI:15379"/>
        <dbReference type="ChEBI" id="CHEBI:16240"/>
        <dbReference type="EC" id="1.11.1.21"/>
    </reaction>
</comment>
<dbReference type="Pfam" id="PF00141">
    <property type="entry name" value="peroxidase"/>
    <property type="match status" value="2"/>
</dbReference>
<comment type="PTM">
    <text evidence="12">Formation of the three residue Trp-Tyr-Met cross-link is important for the catalase, but not the peroxidase activity of the enzyme.</text>
</comment>
<feature type="domain" description="Plant heme peroxidase family profile" evidence="15">
    <location>
        <begin position="134"/>
        <end position="423"/>
    </location>
</feature>
<comment type="caution">
    <text evidence="12">Lacks conserved residue(s) required for the propagation of feature annotation.</text>
</comment>
<dbReference type="InterPro" id="IPR000763">
    <property type="entry name" value="Catalase_peroxidase"/>
</dbReference>
<dbReference type="GO" id="GO:0005829">
    <property type="term" value="C:cytosol"/>
    <property type="evidence" value="ECO:0007669"/>
    <property type="project" value="UniProtKB-ARBA"/>
</dbReference>
<evidence type="ECO:0000256" key="8">
    <source>
        <dbReference type="ARBA" id="ARBA00051651"/>
    </source>
</evidence>
<dbReference type="GO" id="GO:0046872">
    <property type="term" value="F:metal ion binding"/>
    <property type="evidence" value="ECO:0007669"/>
    <property type="project" value="UniProtKB-KW"/>
</dbReference>
<dbReference type="FunFam" id="1.10.420.10:FF:000002">
    <property type="entry name" value="Catalase-peroxidase"/>
    <property type="match status" value="1"/>
</dbReference>
<keyword evidence="5 12" id="KW-0408">Iron</keyword>
<feature type="active site" description="Proton acceptor" evidence="12">
    <location>
        <position position="101"/>
    </location>
</feature>
<evidence type="ECO:0000256" key="3">
    <source>
        <dbReference type="ARBA" id="ARBA00022723"/>
    </source>
</evidence>
<reference evidence="16" key="1">
    <citation type="journal article" date="1999" name="Nat. Biotechnol.">
        <title>Evolutionary molecular engineering by random elongation mutagenesis.</title>
        <authorList>
            <person name="Matsuura T."/>
            <person name="Miyai K."/>
            <person name="Trakulnaleaamsai S."/>
            <person name="Yomo T."/>
            <person name="Shima Y."/>
            <person name="Miki S."/>
            <person name="Yamamoto K."/>
            <person name="Urabe I."/>
        </authorList>
    </citation>
    <scope>NUCLEOTIDE SEQUENCE</scope>
</reference>
<dbReference type="PRINTS" id="PR00460">
    <property type="entry name" value="BPEROXIDASE"/>
</dbReference>
<keyword evidence="1 12" id="KW-0575">Peroxidase</keyword>
<dbReference type="CDD" id="cd08200">
    <property type="entry name" value="catalase_peroxidase_2"/>
    <property type="match status" value="1"/>
</dbReference>
<gene>
    <name evidence="16" type="primary">cat</name>
    <name evidence="12" type="synonym">katG</name>
</gene>
<dbReference type="CDD" id="cd00649">
    <property type="entry name" value="catalase_peroxidase_1"/>
    <property type="match status" value="1"/>
</dbReference>
<dbReference type="HAMAP" id="MF_01961">
    <property type="entry name" value="Catal_peroxid"/>
    <property type="match status" value="1"/>
</dbReference>
<dbReference type="EMBL" id="AB020148">
    <property type="protein sequence ID" value="BAA37060.1"/>
    <property type="molecule type" value="Genomic_DNA"/>
</dbReference>
<dbReference type="FunFam" id="1.10.420.10:FF:000004">
    <property type="entry name" value="Catalase-peroxidase"/>
    <property type="match status" value="1"/>
</dbReference>
<comment type="similarity">
    <text evidence="9 12 13">Belongs to the peroxidase family. Peroxidase/catalase subfamily.</text>
</comment>
<evidence type="ECO:0000256" key="13">
    <source>
        <dbReference type="RuleBase" id="RU003451"/>
    </source>
</evidence>
<proteinExistence type="inferred from homology"/>
<keyword evidence="4 12" id="KW-0560">Oxidoreductase</keyword>
<dbReference type="FunFam" id="1.10.520.10:FF:000002">
    <property type="entry name" value="Catalase-peroxidase"/>
    <property type="match status" value="1"/>
</dbReference>
<evidence type="ECO:0000256" key="14">
    <source>
        <dbReference type="SAM" id="MobiDB-lite"/>
    </source>
</evidence>
<feature type="binding site" description="axial binding residue" evidence="12">
    <location>
        <position position="264"/>
    </location>
    <ligand>
        <name>heme b</name>
        <dbReference type="ChEBI" id="CHEBI:60344"/>
    </ligand>
    <ligandPart>
        <name>Fe</name>
        <dbReference type="ChEBI" id="CHEBI:18248"/>
    </ligandPart>
</feature>
<dbReference type="GO" id="GO:0070301">
    <property type="term" value="P:cellular response to hydrogen peroxide"/>
    <property type="evidence" value="ECO:0007669"/>
    <property type="project" value="TreeGrafter"/>
</dbReference>
<protein>
    <recommendedName>
        <fullName evidence="11 12">Catalase-peroxidase</fullName>
        <shortName evidence="12">CP</shortName>
        <ecNumber evidence="10 12">1.11.1.21</ecNumber>
    </recommendedName>
    <alternativeName>
        <fullName evidence="12">Peroxidase/catalase</fullName>
    </alternativeName>
</protein>
<dbReference type="NCBIfam" id="TIGR00198">
    <property type="entry name" value="cat_per_HPI"/>
    <property type="match status" value="1"/>
</dbReference>
<feature type="site" description="Transition state stabilizer" evidence="12">
    <location>
        <position position="97"/>
    </location>
</feature>
<evidence type="ECO:0000256" key="11">
    <source>
        <dbReference type="ARBA" id="ARBA00074141"/>
    </source>
</evidence>
<accession>Q9S5T8</accession>
<dbReference type="AlphaFoldDB" id="Q9S5T8"/>
<keyword evidence="3 12" id="KW-0479">Metal-binding</keyword>
<dbReference type="GO" id="GO:0020037">
    <property type="term" value="F:heme binding"/>
    <property type="evidence" value="ECO:0007669"/>
    <property type="project" value="InterPro"/>
</dbReference>
<feature type="compositionally biased region" description="Polar residues" evidence="14">
    <location>
        <begin position="17"/>
        <end position="26"/>
    </location>
</feature>
<evidence type="ECO:0000256" key="7">
    <source>
        <dbReference type="ARBA" id="ARBA00049145"/>
    </source>
</evidence>
<comment type="function">
    <text evidence="12">Bifunctional enzyme with both catalase and broad-spectrum peroxidase activity.</text>
</comment>
<evidence type="ECO:0000256" key="6">
    <source>
        <dbReference type="ARBA" id="ARBA00023324"/>
    </source>
</evidence>
<evidence type="ECO:0000256" key="2">
    <source>
        <dbReference type="ARBA" id="ARBA00022617"/>
    </source>
</evidence>
<evidence type="ECO:0000256" key="5">
    <source>
        <dbReference type="ARBA" id="ARBA00023004"/>
    </source>
</evidence>
<dbReference type="Gene3D" id="1.10.520.10">
    <property type="match status" value="2"/>
</dbReference>
<dbReference type="PROSITE" id="PS00436">
    <property type="entry name" value="PEROXIDASE_2"/>
    <property type="match status" value="1"/>
</dbReference>
<dbReference type="Gene3D" id="1.10.420.10">
    <property type="entry name" value="Peroxidase, domain 2"/>
    <property type="match status" value="2"/>
</dbReference>
<dbReference type="GO" id="GO:0004096">
    <property type="term" value="F:catalase activity"/>
    <property type="evidence" value="ECO:0007669"/>
    <property type="project" value="UniProtKB-UniRule"/>
</dbReference>
<evidence type="ECO:0000256" key="4">
    <source>
        <dbReference type="ARBA" id="ARBA00023002"/>
    </source>
</evidence>
<dbReference type="PANTHER" id="PTHR30555">
    <property type="entry name" value="HYDROPEROXIDASE I, BIFUNCTIONAL CATALASE-PEROXIDASE"/>
    <property type="match status" value="1"/>
</dbReference>
<dbReference type="GO" id="GO:0042744">
    <property type="term" value="P:hydrogen peroxide catabolic process"/>
    <property type="evidence" value="ECO:0007669"/>
    <property type="project" value="UniProtKB-KW"/>
</dbReference>
<dbReference type="EC" id="1.11.1.21" evidence="10 12"/>
<dbReference type="SUPFAM" id="SSF48113">
    <property type="entry name" value="Heme-dependent peroxidases"/>
    <property type="match status" value="2"/>
</dbReference>
<organism evidence="16">
    <name type="scientific">Geobacillus stearothermophilus</name>
    <name type="common">Bacillus stearothermophilus</name>
    <dbReference type="NCBI Taxonomy" id="1422"/>
    <lineage>
        <taxon>Bacteria</taxon>
        <taxon>Bacillati</taxon>
        <taxon>Bacillota</taxon>
        <taxon>Bacilli</taxon>
        <taxon>Bacillales</taxon>
        <taxon>Anoxybacillaceae</taxon>
        <taxon>Geobacillus</taxon>
    </lineage>
</organism>